<comment type="caution">
    <text evidence="2">The sequence shown here is derived from an EMBL/GenBank/DDBJ whole genome shotgun (WGS) entry which is preliminary data.</text>
</comment>
<evidence type="ECO:0000313" key="2">
    <source>
        <dbReference type="EMBL" id="PYE52521.1"/>
    </source>
</evidence>
<accession>A0A2V4WAD7</accession>
<organism evidence="2 3">
    <name type="scientific">Paenibacillus barcinonensis</name>
    <dbReference type="NCBI Taxonomy" id="198119"/>
    <lineage>
        <taxon>Bacteria</taxon>
        <taxon>Bacillati</taxon>
        <taxon>Bacillota</taxon>
        <taxon>Bacilli</taxon>
        <taxon>Bacillales</taxon>
        <taxon>Paenibacillaceae</taxon>
        <taxon>Paenibacillus</taxon>
    </lineage>
</organism>
<dbReference type="Proteomes" id="UP000247790">
    <property type="component" value="Unassembled WGS sequence"/>
</dbReference>
<sequence>MIITCYKCTSDMKEIRTDLFRCPFCGFEARQLSMTREITQEDVKAAAKNDISKGHLIERVRRYNWPIEEAVTDPVRKHEKHGKWPEIAGQNDIPKATYYARVKSGWGHERAATEKVDRKKASRTRRKSGVTT</sequence>
<feature type="region of interest" description="Disordered" evidence="1">
    <location>
        <begin position="108"/>
        <end position="132"/>
    </location>
</feature>
<name>A0A2V4WAD7_PAEBA</name>
<protein>
    <submittedName>
        <fullName evidence="2">Uncharacterized protein</fullName>
    </submittedName>
</protein>
<feature type="compositionally biased region" description="Basic and acidic residues" evidence="1">
    <location>
        <begin position="108"/>
        <end position="119"/>
    </location>
</feature>
<dbReference type="AlphaFoldDB" id="A0A2V4WAD7"/>
<proteinExistence type="predicted"/>
<evidence type="ECO:0000256" key="1">
    <source>
        <dbReference type="SAM" id="MobiDB-lite"/>
    </source>
</evidence>
<dbReference type="EMBL" id="QJSW01000001">
    <property type="protein sequence ID" value="PYE52521.1"/>
    <property type="molecule type" value="Genomic_DNA"/>
</dbReference>
<evidence type="ECO:0000313" key="3">
    <source>
        <dbReference type="Proteomes" id="UP000247790"/>
    </source>
</evidence>
<feature type="compositionally biased region" description="Basic residues" evidence="1">
    <location>
        <begin position="120"/>
        <end position="132"/>
    </location>
</feature>
<reference evidence="2 3" key="1">
    <citation type="submission" date="2018-06" db="EMBL/GenBank/DDBJ databases">
        <title>Genomic Encyclopedia of Type Strains, Phase III (KMG-III): the genomes of soil and plant-associated and newly described type strains.</title>
        <authorList>
            <person name="Whitman W."/>
        </authorList>
    </citation>
    <scope>NUCLEOTIDE SEQUENCE [LARGE SCALE GENOMIC DNA]</scope>
    <source>
        <strain evidence="2 3">CECT 7022</strain>
    </source>
</reference>
<gene>
    <name evidence="2" type="ORF">DFQ00_101459</name>
</gene>